<sequence>MADAGLWLGLLLSIPLSILANIFTPAFQRYIAKRSERAAVKRIARDRKFKAKIDNYKKDPNAYQAYIHENILGTVVNCAFAILFATFFGVVSVLVVLDKAAKDPSLKWVAAGTGLISVISMLEVILTARSGRQVARLMNRPSSAETASPLDQEGDADSRRGE</sequence>
<feature type="transmembrane region" description="Helical" evidence="2">
    <location>
        <begin position="108"/>
        <end position="128"/>
    </location>
</feature>
<keyword evidence="2" id="KW-0812">Transmembrane</keyword>
<protein>
    <recommendedName>
        <fullName evidence="5">DUF2721 domain-containing protein</fullName>
    </recommendedName>
</protein>
<dbReference type="Proteomes" id="UP000651728">
    <property type="component" value="Unassembled WGS sequence"/>
</dbReference>
<gene>
    <name evidence="3" type="ORF">Mam01_67020</name>
</gene>
<evidence type="ECO:0000313" key="3">
    <source>
        <dbReference type="EMBL" id="GIH36538.1"/>
    </source>
</evidence>
<organism evidence="3 4">
    <name type="scientific">Microbispora amethystogenes</name>
    <dbReference type="NCBI Taxonomy" id="1427754"/>
    <lineage>
        <taxon>Bacteria</taxon>
        <taxon>Bacillati</taxon>
        <taxon>Actinomycetota</taxon>
        <taxon>Actinomycetes</taxon>
        <taxon>Streptosporangiales</taxon>
        <taxon>Streptosporangiaceae</taxon>
        <taxon>Microbispora</taxon>
    </lineage>
</organism>
<accession>A0ABQ4FNZ5</accession>
<keyword evidence="2" id="KW-0472">Membrane</keyword>
<evidence type="ECO:0000256" key="1">
    <source>
        <dbReference type="SAM" id="MobiDB-lite"/>
    </source>
</evidence>
<reference evidence="3 4" key="1">
    <citation type="submission" date="2021-01" db="EMBL/GenBank/DDBJ databases">
        <title>Whole genome shotgun sequence of Microbispora amethystogenes NBRC 101907.</title>
        <authorList>
            <person name="Komaki H."/>
            <person name="Tamura T."/>
        </authorList>
    </citation>
    <scope>NUCLEOTIDE SEQUENCE [LARGE SCALE GENOMIC DNA]</scope>
    <source>
        <strain evidence="3 4">NBRC 101907</strain>
    </source>
</reference>
<proteinExistence type="predicted"/>
<name>A0ABQ4FNZ5_9ACTN</name>
<dbReference type="RefSeq" id="WP_204289145.1">
    <property type="nucleotide sequence ID" value="NZ_BAABEJ010000023.1"/>
</dbReference>
<comment type="caution">
    <text evidence="3">The sequence shown here is derived from an EMBL/GenBank/DDBJ whole genome shotgun (WGS) entry which is preliminary data.</text>
</comment>
<feature type="region of interest" description="Disordered" evidence="1">
    <location>
        <begin position="138"/>
        <end position="162"/>
    </location>
</feature>
<dbReference type="EMBL" id="BOOB01000063">
    <property type="protein sequence ID" value="GIH36538.1"/>
    <property type="molecule type" value="Genomic_DNA"/>
</dbReference>
<evidence type="ECO:0008006" key="5">
    <source>
        <dbReference type="Google" id="ProtNLM"/>
    </source>
</evidence>
<feature type="transmembrane region" description="Helical" evidence="2">
    <location>
        <begin position="6"/>
        <end position="27"/>
    </location>
</feature>
<feature type="transmembrane region" description="Helical" evidence="2">
    <location>
        <begin position="71"/>
        <end position="96"/>
    </location>
</feature>
<evidence type="ECO:0000313" key="4">
    <source>
        <dbReference type="Proteomes" id="UP000651728"/>
    </source>
</evidence>
<keyword evidence="2" id="KW-1133">Transmembrane helix</keyword>
<keyword evidence="4" id="KW-1185">Reference proteome</keyword>
<evidence type="ECO:0000256" key="2">
    <source>
        <dbReference type="SAM" id="Phobius"/>
    </source>
</evidence>